<protein>
    <recommendedName>
        <fullName evidence="3">Aluminum resistance family protein</fullName>
    </recommendedName>
</protein>
<evidence type="ECO:0000313" key="2">
    <source>
        <dbReference type="Proteomes" id="UP000660262"/>
    </source>
</evidence>
<dbReference type="Gene3D" id="3.90.1150.60">
    <property type="entry name" value="Methioning gamme-lyase, C-terminal domain"/>
    <property type="match status" value="1"/>
</dbReference>
<dbReference type="PANTHER" id="PTHR46658">
    <property type="entry name" value="CYS OR MET METABOLISM PYRIDOXAL-PHOSPHATE-DEPENDENT ENZYME"/>
    <property type="match status" value="1"/>
</dbReference>
<dbReference type="SUPFAM" id="SSF53383">
    <property type="entry name" value="PLP-dependent transferases"/>
    <property type="match status" value="1"/>
</dbReference>
<dbReference type="InterPro" id="IPR009651">
    <property type="entry name" value="Met_g_lyase_put"/>
</dbReference>
<dbReference type="Pfam" id="PF06838">
    <property type="entry name" value="Met_gamma_lyase"/>
    <property type="match status" value="1"/>
</dbReference>
<organism evidence="1 2">
    <name type="scientific">Pycnococcus provasolii</name>
    <dbReference type="NCBI Taxonomy" id="41880"/>
    <lineage>
        <taxon>Eukaryota</taxon>
        <taxon>Viridiplantae</taxon>
        <taxon>Chlorophyta</taxon>
        <taxon>Pseudoscourfieldiophyceae</taxon>
        <taxon>Pseudoscourfieldiales</taxon>
        <taxon>Pycnococcaceae</taxon>
        <taxon>Pycnococcus</taxon>
    </lineage>
</organism>
<accession>A0A830I1T7</accession>
<sequence length="451" mass="48116">MAPPPCPIPPLFDDALNDAYSELQGEFQRVDRAALAHSRRVHAAMTKHRVTRDHFSGSTGYGHDNFGQEVLDAVFADIFGTQAAACRPQFMSGTHALACVLFGLLRPGDTLVSAAGAPYDTMMQVIGNAPTAANSTMDGDEGRVAGRPYLDGSLMDCGALYDEVPLSEQGRVQPAVLTDVVKRTLEDSPEGRVLVLVQRSCGYTDRPCLSPTEVEQLIDAARVAAPEGQHDRVRVMVDNCYCEFVGDAEYSFHHKADAIAGSLIKNPGGGIAPRGGYVAGTPAAVGASLRRLAAPGVTGSAVDGETMRLIFQGLWLAPGSVAESVKGGMLLAYLAERMLGVTASPGAAFDGRHDVVTRLSFGERERMLRFVQAIQTDASPIDAHVLPTSEATDGYHDEVIFAAGTFIEGSTSELTADGPMRDPYVAYCQGGTHVTQWALAMERVLLRMDQE</sequence>
<gene>
    <name evidence="1" type="ORF">PPROV_000974900</name>
</gene>
<dbReference type="OrthoDB" id="5348404at2759"/>
<comment type="caution">
    <text evidence="1">The sequence shown here is derived from an EMBL/GenBank/DDBJ whole genome shotgun (WGS) entry which is preliminary data.</text>
</comment>
<name>A0A830I1T7_9CHLO</name>
<evidence type="ECO:0008006" key="3">
    <source>
        <dbReference type="Google" id="ProtNLM"/>
    </source>
</evidence>
<evidence type="ECO:0000313" key="1">
    <source>
        <dbReference type="EMBL" id="GHP11019.1"/>
    </source>
</evidence>
<dbReference type="InterPro" id="IPR015424">
    <property type="entry name" value="PyrdxlP-dep_Trfase"/>
</dbReference>
<dbReference type="InterPro" id="IPR015421">
    <property type="entry name" value="PyrdxlP-dep_Trfase_major"/>
</dbReference>
<dbReference type="PANTHER" id="PTHR46658:SF1">
    <property type="entry name" value="CYS OR MET METABOLISM PYRIDOXAL-PHOSPHATE-DEPENDENT ENZYME"/>
    <property type="match status" value="1"/>
</dbReference>
<dbReference type="Proteomes" id="UP000660262">
    <property type="component" value="Unassembled WGS sequence"/>
</dbReference>
<keyword evidence="2" id="KW-1185">Reference proteome</keyword>
<dbReference type="AlphaFoldDB" id="A0A830I1T7"/>
<dbReference type="EMBL" id="BNJQ01000032">
    <property type="protein sequence ID" value="GHP11019.1"/>
    <property type="molecule type" value="Genomic_DNA"/>
</dbReference>
<dbReference type="Gene3D" id="3.40.640.10">
    <property type="entry name" value="Type I PLP-dependent aspartate aminotransferase-like (Major domain)"/>
    <property type="match status" value="1"/>
</dbReference>
<reference evidence="1" key="1">
    <citation type="submission" date="2020-10" db="EMBL/GenBank/DDBJ databases">
        <title>Unveiling of a novel bifunctional photoreceptor, Dualchrome1, isolated from a cosmopolitan green alga.</title>
        <authorList>
            <person name="Suzuki S."/>
            <person name="Kawachi M."/>
        </authorList>
    </citation>
    <scope>NUCLEOTIDE SEQUENCE</scope>
    <source>
        <strain evidence="1">NIES 2893</strain>
    </source>
</reference>
<proteinExistence type="predicted"/>